<dbReference type="InterPro" id="IPR032728">
    <property type="entry name" value="BBS1_N"/>
</dbReference>
<evidence type="ECO:0000313" key="2">
    <source>
        <dbReference type="EMBL" id="EER11023.1"/>
    </source>
</evidence>
<dbReference type="PANTHER" id="PTHR20870">
    <property type="entry name" value="BARDET-BIEDL SYNDROME 1 PROTEIN"/>
    <property type="match status" value="1"/>
</dbReference>
<dbReference type="GO" id="GO:0005815">
    <property type="term" value="C:microtubule organizing center"/>
    <property type="evidence" value="ECO:0007669"/>
    <property type="project" value="TreeGrafter"/>
</dbReference>
<accession>C5KX19</accession>
<dbReference type="GO" id="GO:0005119">
    <property type="term" value="F:smoothened binding"/>
    <property type="evidence" value="ECO:0007669"/>
    <property type="project" value="TreeGrafter"/>
</dbReference>
<evidence type="ECO:0000259" key="1">
    <source>
        <dbReference type="Pfam" id="PF14779"/>
    </source>
</evidence>
<dbReference type="EMBL" id="GG677097">
    <property type="protein sequence ID" value="EER11023.1"/>
    <property type="molecule type" value="Genomic_DNA"/>
</dbReference>
<name>C5KX19_PERM5</name>
<evidence type="ECO:0000313" key="3">
    <source>
        <dbReference type="Proteomes" id="UP000007800"/>
    </source>
</evidence>
<dbReference type="InParanoid" id="C5KX19"/>
<dbReference type="GO" id="GO:1905515">
    <property type="term" value="P:non-motile cilium assembly"/>
    <property type="evidence" value="ECO:0007669"/>
    <property type="project" value="InterPro"/>
</dbReference>
<dbReference type="Proteomes" id="UP000007800">
    <property type="component" value="Unassembled WGS sequence"/>
</dbReference>
<sequence>MKGSIAVASGPDLYVYWKLKPHLKFSLPAIEGNAEELSIWQDFRLAASKCQRTDRYEIEESGLAFTDEDPNAPDSPRLPADLDVALYMSKLVELRESGKNLSFRAQDVLAAAENPRLMNTMLIDILQADPASDVAELRKMQTITCLNIDLPEGAVPAFMTVSGDFDVEYRIIIATRTGRIFSIKNGQQILSTRISVESMPVGLVTINKMIYIGCMNFRLHCYHLKGKKMYTLVMPSPILTMKEFSWEATGTRDAKLNVEEDAVVGPPPEQDIPLNVRTV</sequence>
<feature type="domain" description="Bardet-Biedl syndrome 1 N-terminal" evidence="1">
    <location>
        <begin position="145"/>
        <end position="184"/>
    </location>
</feature>
<dbReference type="GO" id="GO:0005113">
    <property type="term" value="F:patched binding"/>
    <property type="evidence" value="ECO:0007669"/>
    <property type="project" value="TreeGrafter"/>
</dbReference>
<organism evidence="3">
    <name type="scientific">Perkinsus marinus (strain ATCC 50983 / TXsc)</name>
    <dbReference type="NCBI Taxonomy" id="423536"/>
    <lineage>
        <taxon>Eukaryota</taxon>
        <taxon>Sar</taxon>
        <taxon>Alveolata</taxon>
        <taxon>Perkinsozoa</taxon>
        <taxon>Perkinsea</taxon>
        <taxon>Perkinsida</taxon>
        <taxon>Perkinsidae</taxon>
        <taxon>Perkinsus</taxon>
    </lineage>
</organism>
<reference evidence="2 3" key="1">
    <citation type="submission" date="2008-07" db="EMBL/GenBank/DDBJ databases">
        <authorList>
            <person name="El-Sayed N."/>
            <person name="Caler E."/>
            <person name="Inman J."/>
            <person name="Amedeo P."/>
            <person name="Hass B."/>
            <person name="Wortman J."/>
        </authorList>
    </citation>
    <scope>NUCLEOTIDE SEQUENCE [LARGE SCALE GENOMIC DNA]</scope>
    <source>
        <strain evidence="3">ATCC 50983 / TXsc</strain>
    </source>
</reference>
<dbReference type="PANTHER" id="PTHR20870:SF0">
    <property type="entry name" value="BARDET-BIEDL SYNDROME 1 PROTEIN"/>
    <property type="match status" value="1"/>
</dbReference>
<keyword evidence="3" id="KW-1185">Reference proteome</keyword>
<dbReference type="OrthoDB" id="10259809at2759"/>
<dbReference type="AlphaFoldDB" id="C5KX19"/>
<protein>
    <recommendedName>
        <fullName evidence="1">Bardet-Biedl syndrome 1 N-terminal domain-containing protein</fullName>
    </recommendedName>
</protein>
<gene>
    <name evidence="2" type="ORF">Pmar_PMAR029649</name>
</gene>
<dbReference type="GO" id="GO:0005930">
    <property type="term" value="C:axoneme"/>
    <property type="evidence" value="ECO:0007669"/>
    <property type="project" value="TreeGrafter"/>
</dbReference>
<feature type="domain" description="Bardet-Biedl syndrome 1 N-terminal" evidence="1">
    <location>
        <begin position="4"/>
        <end position="45"/>
    </location>
</feature>
<dbReference type="RefSeq" id="XP_002779228.1">
    <property type="nucleotide sequence ID" value="XM_002779182.1"/>
</dbReference>
<dbReference type="GeneID" id="9056239"/>
<dbReference type="GO" id="GO:0034464">
    <property type="term" value="C:BBSome"/>
    <property type="evidence" value="ECO:0007669"/>
    <property type="project" value="InterPro"/>
</dbReference>
<dbReference type="InterPro" id="IPR028784">
    <property type="entry name" value="BBS1"/>
</dbReference>
<dbReference type="GO" id="GO:0061512">
    <property type="term" value="P:protein localization to cilium"/>
    <property type="evidence" value="ECO:0007669"/>
    <property type="project" value="TreeGrafter"/>
</dbReference>
<proteinExistence type="predicted"/>
<dbReference type="Pfam" id="PF14779">
    <property type="entry name" value="BBS1"/>
    <property type="match status" value="2"/>
</dbReference>